<evidence type="ECO:0008006" key="4">
    <source>
        <dbReference type="Google" id="ProtNLM"/>
    </source>
</evidence>
<dbReference type="AlphaFoldDB" id="A0A0U3PCZ4"/>
<protein>
    <recommendedName>
        <fullName evidence="4">Secreted protein</fullName>
    </recommendedName>
</protein>
<reference evidence="2 3" key="1">
    <citation type="submission" date="2015-12" db="EMBL/GenBank/DDBJ databases">
        <authorList>
            <person name="Shamseldin A."/>
            <person name="Moawad H."/>
            <person name="Abd El-Rahim W.M."/>
            <person name="Sadowsky M.J."/>
        </authorList>
    </citation>
    <scope>NUCLEOTIDE SEQUENCE [LARGE SCALE GENOMIC DNA]</scope>
    <source>
        <strain evidence="2 3">Ar51</strain>
    </source>
</reference>
<dbReference type="RefSeq" id="WP_058932409.1">
    <property type="nucleotide sequence ID" value="NZ_CP013747.1"/>
</dbReference>
<organism evidence="2">
    <name type="scientific">Pseudarthrobacter sulfonivorans</name>
    <dbReference type="NCBI Taxonomy" id="121292"/>
    <lineage>
        <taxon>Bacteria</taxon>
        <taxon>Bacillati</taxon>
        <taxon>Actinomycetota</taxon>
        <taxon>Actinomycetes</taxon>
        <taxon>Micrococcales</taxon>
        <taxon>Micrococcaceae</taxon>
        <taxon>Pseudarthrobacter</taxon>
    </lineage>
</organism>
<accession>A0A0U3PCZ4</accession>
<dbReference type="STRING" id="121292.AU252_21220"/>
<dbReference type="Proteomes" id="UP000065151">
    <property type="component" value="Chromosome"/>
</dbReference>
<sequence>MKINKVIGLAVPAAAASALLLLGTAVPSQADHTHVKVVGSGECIVLAEGSGESHVDLPTAVFAGNPNVDIVEADGLTHPLHLLVHRGVPGDNLSLYVLGSPAALAACPGEFVNR</sequence>
<dbReference type="EMBL" id="CP013747">
    <property type="protein sequence ID" value="ALV43376.1"/>
    <property type="molecule type" value="Genomic_DNA"/>
</dbReference>
<feature type="signal peptide" evidence="1">
    <location>
        <begin position="1"/>
        <end position="30"/>
    </location>
</feature>
<name>A0A0U3PCZ4_9MICC</name>
<keyword evidence="1" id="KW-0732">Signal</keyword>
<feature type="chain" id="PRO_5006842861" description="Secreted protein" evidence="1">
    <location>
        <begin position="31"/>
        <end position="114"/>
    </location>
</feature>
<dbReference type="KEGG" id="psul:AU252_21220"/>
<evidence type="ECO:0000256" key="1">
    <source>
        <dbReference type="SAM" id="SignalP"/>
    </source>
</evidence>
<proteinExistence type="predicted"/>
<gene>
    <name evidence="2" type="ORF">AU252_21220</name>
</gene>
<evidence type="ECO:0000313" key="2">
    <source>
        <dbReference type="EMBL" id="ALV43376.1"/>
    </source>
</evidence>
<evidence type="ECO:0000313" key="3">
    <source>
        <dbReference type="Proteomes" id="UP000065151"/>
    </source>
</evidence>